<dbReference type="EMBL" id="OZ034819">
    <property type="protein sequence ID" value="CAL1395738.1"/>
    <property type="molecule type" value="Genomic_DNA"/>
</dbReference>
<proteinExistence type="predicted"/>
<gene>
    <name evidence="1" type="ORF">LTRI10_LOCUS36148</name>
</gene>
<reference evidence="1 2" key="1">
    <citation type="submission" date="2024-04" db="EMBL/GenBank/DDBJ databases">
        <authorList>
            <person name="Fracassetti M."/>
        </authorList>
    </citation>
    <scope>NUCLEOTIDE SEQUENCE [LARGE SCALE GENOMIC DNA]</scope>
</reference>
<keyword evidence="2" id="KW-1185">Reference proteome</keyword>
<accession>A0AAV2FDF1</accession>
<protein>
    <submittedName>
        <fullName evidence="1">Uncharacterized protein</fullName>
    </submittedName>
</protein>
<dbReference type="Proteomes" id="UP001497516">
    <property type="component" value="Chromosome 6"/>
</dbReference>
<sequence length="169" mass="18676">MQLAQSHSSSSLQLCPNIIQVDSHILDHAQGVHKGNLLNAPLITQGASHPHPIQQGSANLVVDNLPSAPCIIKGSCVSFLPYLPRDSMEEARYERPLPCELIYDILTSNNVCKAMRERSLELDQLQKEEPNYAAKLTMAEEMVDDFLRHVAEGTSTRKIPSSSFQVLVS</sequence>
<evidence type="ECO:0000313" key="1">
    <source>
        <dbReference type="EMBL" id="CAL1395738.1"/>
    </source>
</evidence>
<evidence type="ECO:0000313" key="2">
    <source>
        <dbReference type="Proteomes" id="UP001497516"/>
    </source>
</evidence>
<organism evidence="1 2">
    <name type="scientific">Linum trigynum</name>
    <dbReference type="NCBI Taxonomy" id="586398"/>
    <lineage>
        <taxon>Eukaryota</taxon>
        <taxon>Viridiplantae</taxon>
        <taxon>Streptophyta</taxon>
        <taxon>Embryophyta</taxon>
        <taxon>Tracheophyta</taxon>
        <taxon>Spermatophyta</taxon>
        <taxon>Magnoliopsida</taxon>
        <taxon>eudicotyledons</taxon>
        <taxon>Gunneridae</taxon>
        <taxon>Pentapetalae</taxon>
        <taxon>rosids</taxon>
        <taxon>fabids</taxon>
        <taxon>Malpighiales</taxon>
        <taxon>Linaceae</taxon>
        <taxon>Linum</taxon>
    </lineage>
</organism>
<name>A0AAV2FDF1_9ROSI</name>
<dbReference type="AlphaFoldDB" id="A0AAV2FDF1"/>